<evidence type="ECO:0000313" key="5">
    <source>
        <dbReference type="EMBL" id="QPH95669.1"/>
    </source>
</evidence>
<dbReference type="EMBL" id="CP060705">
    <property type="protein sequence ID" value="QPH95669.1"/>
    <property type="molecule type" value="Genomic_DNA"/>
</dbReference>
<dbReference type="AlphaFoldDB" id="A0A1L9QYT7"/>
<feature type="chain" id="PRO_5015066776" evidence="1">
    <location>
        <begin position="20"/>
        <end position="96"/>
    </location>
</feature>
<gene>
    <name evidence="2" type="ORF">CCS77_1902</name>
    <name evidence="4" type="ORF">CVT00_09845</name>
    <name evidence="5" type="ORF">CVT08_09800</name>
    <name evidence="3" type="ORF">KIC69_09355</name>
</gene>
<dbReference type="Proteomes" id="UP000594508">
    <property type="component" value="Chromosome"/>
</dbReference>
<dbReference type="Proteomes" id="UP000241854">
    <property type="component" value="Chromosome"/>
</dbReference>
<keyword evidence="1" id="KW-0732">Signal</keyword>
<dbReference type="EMBL" id="CP060707">
    <property type="protein sequence ID" value="QPH89923.1"/>
    <property type="molecule type" value="Genomic_DNA"/>
</dbReference>
<evidence type="ECO:0000313" key="9">
    <source>
        <dbReference type="Proteomes" id="UP000824019"/>
    </source>
</evidence>
<reference evidence="6 7" key="1">
    <citation type="journal article" date="2018" name="Emerg. Microbes Infect.">
        <title>Genomic analysis of oral Campylobacter concisus strains identified a potential bacterial molecular marker associated with active Crohn's disease.</title>
        <authorList>
            <person name="Liu F."/>
            <person name="Ma R."/>
            <person name="Tay C.Y.A."/>
            <person name="Octavia S."/>
            <person name="Lan R."/>
            <person name="Chung H.K.L."/>
            <person name="Riordan S.M."/>
            <person name="Grimm M.C."/>
            <person name="Leong R.W."/>
            <person name="Tanaka M.M."/>
            <person name="Connor S."/>
            <person name="Zhang L."/>
        </authorList>
    </citation>
    <scope>NUCLEOTIDE SEQUENCE [LARGE SCALE GENOMIC DNA]</scope>
    <source>
        <strain evidence="5 8">P13UCO-S1</strain>
        <strain evidence="4 7">P1CDO2</strain>
        <strain evidence="2 6">P2CDO4</strain>
    </source>
</reference>
<proteinExistence type="predicted"/>
<sequence length="96" mass="10875">MKKSLLVLATLGFALSLNAADLTDTCKSYFSDIDKMVEAYKQAGQEQQVKMYEDQKKQSMDQLASLPKEQQDATCKQAKEMFAQVMDQMKKQGLLK</sequence>
<dbReference type="EMBL" id="CP021642">
    <property type="protein sequence ID" value="AVX44963.1"/>
    <property type="molecule type" value="Genomic_DNA"/>
</dbReference>
<evidence type="ECO:0000313" key="3">
    <source>
        <dbReference type="EMBL" id="MBS5831015.1"/>
    </source>
</evidence>
<evidence type="ECO:0000256" key="1">
    <source>
        <dbReference type="SAM" id="SignalP"/>
    </source>
</evidence>
<name>A0A1L9QYT7_9BACT</name>
<dbReference type="EMBL" id="JAHAKR010000543">
    <property type="protein sequence ID" value="MBS5831015.1"/>
    <property type="molecule type" value="Genomic_DNA"/>
</dbReference>
<reference evidence="3" key="3">
    <citation type="submission" date="2021-02" db="EMBL/GenBank/DDBJ databases">
        <title>Infant gut strain persistence is associated with maternal origin, phylogeny, and functional potential including surface adhesion and iron acquisition.</title>
        <authorList>
            <person name="Lou Y.C."/>
        </authorList>
    </citation>
    <scope>NUCLEOTIDE SEQUENCE</scope>
    <source>
        <strain evidence="3">L3_101_000G1_dasL3_101_000G1_concoct_7_sub</strain>
    </source>
</reference>
<dbReference type="InterPro" id="IPR020493">
    <property type="entry name" value="Uncharacterised_HI0310"/>
</dbReference>
<evidence type="ECO:0000313" key="2">
    <source>
        <dbReference type="EMBL" id="AVX44963.1"/>
    </source>
</evidence>
<evidence type="ECO:0000313" key="7">
    <source>
        <dbReference type="Proteomes" id="UP000594508"/>
    </source>
</evidence>
<protein>
    <submittedName>
        <fullName evidence="3">DUF5339 domain-containing protein</fullName>
    </submittedName>
</protein>
<dbReference type="RefSeq" id="WP_002940734.1">
    <property type="nucleotide sequence ID" value="NZ_CABFLX010000025.1"/>
</dbReference>
<dbReference type="Pfam" id="PF17274">
    <property type="entry name" value="DUF5339"/>
    <property type="match status" value="1"/>
</dbReference>
<dbReference type="Proteomes" id="UP000594707">
    <property type="component" value="Chromosome"/>
</dbReference>
<reference evidence="4" key="2">
    <citation type="submission" date="2020-08" db="EMBL/GenBank/DDBJ databases">
        <title>Analysis of Completed Campylobacter concisus Genomes Identified Genomospecies Features, Novel plasmids and Their Association with Severe Ulcerative Colitis.</title>
        <authorList>
            <person name="Zhang L."/>
        </authorList>
    </citation>
    <scope>NUCLEOTIDE SEQUENCE</scope>
    <source>
        <strain evidence="4">P1CDO2</strain>
    </source>
</reference>
<feature type="signal peptide" evidence="1">
    <location>
        <begin position="1"/>
        <end position="19"/>
    </location>
</feature>
<evidence type="ECO:0000313" key="6">
    <source>
        <dbReference type="Proteomes" id="UP000241854"/>
    </source>
</evidence>
<organism evidence="3 9">
    <name type="scientific">Campylobacter concisus</name>
    <dbReference type="NCBI Taxonomy" id="199"/>
    <lineage>
        <taxon>Bacteria</taxon>
        <taxon>Pseudomonadati</taxon>
        <taxon>Campylobacterota</taxon>
        <taxon>Epsilonproteobacteria</taxon>
        <taxon>Campylobacterales</taxon>
        <taxon>Campylobacteraceae</taxon>
        <taxon>Campylobacter</taxon>
    </lineage>
</organism>
<dbReference type="Proteomes" id="UP000824019">
    <property type="component" value="Unassembled WGS sequence"/>
</dbReference>
<evidence type="ECO:0000313" key="4">
    <source>
        <dbReference type="EMBL" id="QPH89923.1"/>
    </source>
</evidence>
<accession>A0A1L9QYT7</accession>
<dbReference type="OrthoDB" id="5678640at2"/>
<evidence type="ECO:0000313" key="8">
    <source>
        <dbReference type="Proteomes" id="UP000594707"/>
    </source>
</evidence>